<name>A0ABY7CHU3_9BASI</name>
<dbReference type="EMBL" id="CP110422">
    <property type="protein sequence ID" value="WAQ82362.1"/>
    <property type="molecule type" value="Genomic_DNA"/>
</dbReference>
<feature type="transmembrane region" description="Helical" evidence="1">
    <location>
        <begin position="305"/>
        <end position="331"/>
    </location>
</feature>
<keyword evidence="1" id="KW-0472">Membrane</keyword>
<gene>
    <name evidence="2" type="ORF">PtA15_2A679</name>
</gene>
<reference evidence="2" key="1">
    <citation type="submission" date="2022-10" db="EMBL/GenBank/DDBJ databases">
        <title>Puccinia triticina Genome sequencing and assembly.</title>
        <authorList>
            <person name="Li C."/>
        </authorList>
    </citation>
    <scope>NUCLEOTIDE SEQUENCE</scope>
    <source>
        <strain evidence="2">Pt15</strain>
    </source>
</reference>
<evidence type="ECO:0000256" key="1">
    <source>
        <dbReference type="SAM" id="Phobius"/>
    </source>
</evidence>
<dbReference type="Proteomes" id="UP001164743">
    <property type="component" value="Chromosome 2A"/>
</dbReference>
<dbReference type="RefSeq" id="XP_053017917.1">
    <property type="nucleotide sequence ID" value="XM_053166723.1"/>
</dbReference>
<keyword evidence="1" id="KW-0812">Transmembrane</keyword>
<accession>A0ABY7CHU3</accession>
<sequence length="502" mass="55838">MYLPIYVNAYHICGVAIGDALRCLDQKPLKPSDLLAGTTLRSGNWALSSRYSVESIGPVKDSTCITYRIPLVHQVHFQPNRPPFPSGPIYALERTSNFFFNLQIMNTNTLVPAHPLSGPPTTGEPEAVSELTGDQVLTPTAPEIELPSLIFAIPFPRAVEGYQTTKETPPFLLYTFPRSVYEKPPIDSVTGKRKEKLLKKVERKWQEEVKEGEDIKRGEMKDAGVWSRFKGALIRDAAAAIKYMPNNAIEALARLPPKTKLGKLTVVYPVSSQSSHGVDVDYQSENEIEDSFLNLLNKVRKKARALTLVSGCLLPFTLAVDVFVVVPLFLFEINLAYFSVQVTGAQKAGVLSDLEKKRTAKPSPANSTQDENAAEIMDKHSEEGETTDSPFSFEVAEPGTFDRTIQHLYNICSDIDPLKFPLKDSLPIPTYLPSKDIAAALVQIFKESLPQEVMARHVLDEQMAAEDLDRALRKAAKEYVKTIKGVNESNICAVQEFFSRKH</sequence>
<proteinExistence type="predicted"/>
<dbReference type="GeneID" id="77807618"/>
<protein>
    <submittedName>
        <fullName evidence="2">Uncharacterized protein</fullName>
    </submittedName>
</protein>
<organism evidence="2 3">
    <name type="scientific">Puccinia triticina</name>
    <dbReference type="NCBI Taxonomy" id="208348"/>
    <lineage>
        <taxon>Eukaryota</taxon>
        <taxon>Fungi</taxon>
        <taxon>Dikarya</taxon>
        <taxon>Basidiomycota</taxon>
        <taxon>Pucciniomycotina</taxon>
        <taxon>Pucciniomycetes</taxon>
        <taxon>Pucciniales</taxon>
        <taxon>Pucciniaceae</taxon>
        <taxon>Puccinia</taxon>
    </lineage>
</organism>
<keyword evidence="3" id="KW-1185">Reference proteome</keyword>
<keyword evidence="1" id="KW-1133">Transmembrane helix</keyword>
<evidence type="ECO:0000313" key="2">
    <source>
        <dbReference type="EMBL" id="WAQ82362.1"/>
    </source>
</evidence>
<evidence type="ECO:0000313" key="3">
    <source>
        <dbReference type="Proteomes" id="UP001164743"/>
    </source>
</evidence>